<accession>A0ABW0ETM4</accession>
<evidence type="ECO:0000313" key="2">
    <source>
        <dbReference type="EMBL" id="MFC5290652.1"/>
    </source>
</evidence>
<feature type="chain" id="PRO_5046280991" evidence="1">
    <location>
        <begin position="26"/>
        <end position="385"/>
    </location>
</feature>
<protein>
    <submittedName>
        <fullName evidence="2">Uncharacterized protein</fullName>
    </submittedName>
</protein>
<keyword evidence="3" id="KW-1185">Reference proteome</keyword>
<proteinExistence type="predicted"/>
<evidence type="ECO:0000256" key="1">
    <source>
        <dbReference type="SAM" id="SignalP"/>
    </source>
</evidence>
<evidence type="ECO:0000313" key="3">
    <source>
        <dbReference type="Proteomes" id="UP001596157"/>
    </source>
</evidence>
<feature type="signal peptide" evidence="1">
    <location>
        <begin position="1"/>
        <end position="25"/>
    </location>
</feature>
<gene>
    <name evidence="2" type="ORF">ACFPM7_26660</name>
</gene>
<organism evidence="2 3">
    <name type="scientific">Actinokineospora guangxiensis</name>
    <dbReference type="NCBI Taxonomy" id="1490288"/>
    <lineage>
        <taxon>Bacteria</taxon>
        <taxon>Bacillati</taxon>
        <taxon>Actinomycetota</taxon>
        <taxon>Actinomycetes</taxon>
        <taxon>Pseudonocardiales</taxon>
        <taxon>Pseudonocardiaceae</taxon>
        <taxon>Actinokineospora</taxon>
    </lineage>
</organism>
<dbReference type="RefSeq" id="WP_378250549.1">
    <property type="nucleotide sequence ID" value="NZ_JBHSKF010000018.1"/>
</dbReference>
<dbReference type="EMBL" id="JBHSKF010000018">
    <property type="protein sequence ID" value="MFC5290652.1"/>
    <property type="molecule type" value="Genomic_DNA"/>
</dbReference>
<keyword evidence="1" id="KW-0732">Signal</keyword>
<sequence length="385" mass="38759">MRALTCGIAVTAVVVAGALPVTAAAATGPEYRPGRFTAATPVRLHDTRSATPVGPGATTRIVLGDRVPADATAVVLTLTVSAGTGTTVTPYAVGTPRSGPQLHLRAGEGRSAQVTIGLAGTRAVDVHNSAGQVNVIADLAGYYQPDTGAGFHGITPVRAASTTIPAKGTRHVGFAEHVPPDAVAVAVSITAEGTAATHLTAFPKGAARPSIGGLPLSADEPRTHFAVVGLGADRSVSLYQHTGTVDAVVDIVGFYTAAGGSAYVARTPLREYDSRDDYPSGLPGLPIPPRSRAAFSVAGSIPADATGVVLGVTAIAPTDHTALTLWADARAPRPDVIALSAPTGRTVSGTLALGVRPADLVTVYNSAGRTHVAVDLLGYFRGSGA</sequence>
<name>A0ABW0ETM4_9PSEU</name>
<comment type="caution">
    <text evidence="2">The sequence shown here is derived from an EMBL/GenBank/DDBJ whole genome shotgun (WGS) entry which is preliminary data.</text>
</comment>
<dbReference type="Proteomes" id="UP001596157">
    <property type="component" value="Unassembled WGS sequence"/>
</dbReference>
<reference evidence="3" key="1">
    <citation type="journal article" date="2019" name="Int. J. Syst. Evol. Microbiol.">
        <title>The Global Catalogue of Microorganisms (GCM) 10K type strain sequencing project: providing services to taxonomists for standard genome sequencing and annotation.</title>
        <authorList>
            <consortium name="The Broad Institute Genomics Platform"/>
            <consortium name="The Broad Institute Genome Sequencing Center for Infectious Disease"/>
            <person name="Wu L."/>
            <person name="Ma J."/>
        </authorList>
    </citation>
    <scope>NUCLEOTIDE SEQUENCE [LARGE SCALE GENOMIC DNA]</scope>
    <source>
        <strain evidence="3">CCUG 59778</strain>
    </source>
</reference>